<reference evidence="1 2" key="1">
    <citation type="submission" date="2021-06" db="EMBL/GenBank/DDBJ databases">
        <authorList>
            <person name="Palmer J.M."/>
        </authorList>
    </citation>
    <scope>NUCLEOTIDE SEQUENCE [LARGE SCALE GENOMIC DNA]</scope>
    <source>
        <strain evidence="2">if_2019</strain>
        <tissue evidence="1">Muscle</tissue>
    </source>
</reference>
<sequence length="82" mass="9154">MAVGPNNHDSYELFPLFQASGNSLINERSKNSVHFPDVRSSVLLELSGKEGQFGLPKLLLSAKSQNNEILKHFLQDCDIQQL</sequence>
<evidence type="ECO:0000313" key="1">
    <source>
        <dbReference type="EMBL" id="MEQ2257839.1"/>
    </source>
</evidence>
<name>A0ABV0VKP9_9TELE</name>
<dbReference type="Proteomes" id="UP001482620">
    <property type="component" value="Unassembled WGS sequence"/>
</dbReference>
<keyword evidence="2" id="KW-1185">Reference proteome</keyword>
<organism evidence="1 2">
    <name type="scientific">Ilyodon furcidens</name>
    <name type="common">goldbreast splitfin</name>
    <dbReference type="NCBI Taxonomy" id="33524"/>
    <lineage>
        <taxon>Eukaryota</taxon>
        <taxon>Metazoa</taxon>
        <taxon>Chordata</taxon>
        <taxon>Craniata</taxon>
        <taxon>Vertebrata</taxon>
        <taxon>Euteleostomi</taxon>
        <taxon>Actinopterygii</taxon>
        <taxon>Neopterygii</taxon>
        <taxon>Teleostei</taxon>
        <taxon>Neoteleostei</taxon>
        <taxon>Acanthomorphata</taxon>
        <taxon>Ovalentaria</taxon>
        <taxon>Atherinomorphae</taxon>
        <taxon>Cyprinodontiformes</taxon>
        <taxon>Goodeidae</taxon>
        <taxon>Ilyodon</taxon>
    </lineage>
</organism>
<gene>
    <name evidence="1" type="ORF">ILYODFUR_038955</name>
</gene>
<dbReference type="EMBL" id="JAHRIQ010114895">
    <property type="protein sequence ID" value="MEQ2257839.1"/>
    <property type="molecule type" value="Genomic_DNA"/>
</dbReference>
<evidence type="ECO:0000313" key="2">
    <source>
        <dbReference type="Proteomes" id="UP001482620"/>
    </source>
</evidence>
<accession>A0ABV0VKP9</accession>
<protein>
    <submittedName>
        <fullName evidence="1">Uncharacterized protein</fullName>
    </submittedName>
</protein>
<proteinExistence type="predicted"/>
<comment type="caution">
    <text evidence="1">The sequence shown here is derived from an EMBL/GenBank/DDBJ whole genome shotgun (WGS) entry which is preliminary data.</text>
</comment>